<protein>
    <submittedName>
        <fullName evidence="1">Uncharacterized protein</fullName>
    </submittedName>
</protein>
<evidence type="ECO:0000313" key="2">
    <source>
        <dbReference type="Proteomes" id="UP001202244"/>
    </source>
</evidence>
<reference evidence="1 2" key="1">
    <citation type="journal article" date="2023" name="Microbiol. Spectr.">
        <title>Synergy between Genome Mining, Metabolomics, and Bioinformatics Uncovers Antibacterial Chlorinated Carbazole Alkaloids and Their Biosynthetic Gene Cluster from Streptomyces tubbatahanensis sp. nov., a Novel Actinomycete Isolated from Sulu Sea, Philippines.</title>
        <authorList>
            <person name="Tenebro C.P."/>
            <person name="Trono D.J.V.L."/>
            <person name="Balida L.A.P."/>
            <person name="Bayog L.K.A."/>
            <person name="Bruna J.R."/>
            <person name="Sabido E.M."/>
            <person name="Caspe D.P.C."/>
            <person name="de Los Santos E.L.C."/>
            <person name="Saludes J.P."/>
            <person name="Dalisay D.S."/>
        </authorList>
    </citation>
    <scope>NUCLEOTIDE SEQUENCE [LARGE SCALE GENOMIC DNA]</scope>
    <source>
        <strain evidence="1 2">DSD3025</strain>
    </source>
</reference>
<dbReference type="Proteomes" id="UP001202244">
    <property type="component" value="Chromosome"/>
</dbReference>
<sequence length="82" mass="9695">MPVYDTTRQQPALVVRIDGAWLTLVRPGRRTWRTHVSAVRVATERERRALRAVRKLVVSQRARELSARLREVNRRSWYGNWG</sequence>
<evidence type="ECO:0000313" key="1">
    <source>
        <dbReference type="EMBL" id="UNS97269.1"/>
    </source>
</evidence>
<dbReference type="RefSeq" id="WP_242751420.1">
    <property type="nucleotide sequence ID" value="NZ_CP093846.1"/>
</dbReference>
<accession>A0ABY3XSC7</accession>
<keyword evidence="2" id="KW-1185">Reference proteome</keyword>
<name>A0ABY3XSC7_9ACTN</name>
<proteinExistence type="predicted"/>
<organism evidence="1 2">
    <name type="scientific">Streptomyces tubbatahanensis</name>
    <dbReference type="NCBI Taxonomy" id="2923272"/>
    <lineage>
        <taxon>Bacteria</taxon>
        <taxon>Bacillati</taxon>
        <taxon>Actinomycetota</taxon>
        <taxon>Actinomycetes</taxon>
        <taxon>Kitasatosporales</taxon>
        <taxon>Streptomycetaceae</taxon>
        <taxon>Streptomyces</taxon>
    </lineage>
</organism>
<dbReference type="EMBL" id="CP093846">
    <property type="protein sequence ID" value="UNS97269.1"/>
    <property type="molecule type" value="Genomic_DNA"/>
</dbReference>
<gene>
    <name evidence="1" type="ORF">MMF93_12710</name>
</gene>